<dbReference type="Gene3D" id="3.30.750.80">
    <property type="entry name" value="RNA methyltransferase domain (HRMD) like"/>
    <property type="match status" value="1"/>
</dbReference>
<reference evidence="9 10" key="1">
    <citation type="submission" date="2018-09" db="EMBL/GenBank/DDBJ databases">
        <title>Zymobacter palmae IAM14233 (=T109) whole genome analysis.</title>
        <authorList>
            <person name="Yanase H."/>
        </authorList>
    </citation>
    <scope>NUCLEOTIDE SEQUENCE [LARGE SCALE GENOMIC DNA]</scope>
    <source>
        <strain evidence="9 10">IAM14233</strain>
    </source>
</reference>
<dbReference type="OrthoDB" id="9809404at2"/>
<comment type="catalytic activity">
    <reaction evidence="6">
        <text>guanosine(2445) in 23S rRNA + S-adenosyl-L-methionine = N(2)-methylguanosine(2445) in 23S rRNA + S-adenosyl-L-homocysteine + H(+)</text>
        <dbReference type="Rhea" id="RHEA:42740"/>
        <dbReference type="Rhea" id="RHEA-COMP:10215"/>
        <dbReference type="Rhea" id="RHEA-COMP:10216"/>
        <dbReference type="ChEBI" id="CHEBI:15378"/>
        <dbReference type="ChEBI" id="CHEBI:57856"/>
        <dbReference type="ChEBI" id="CHEBI:59789"/>
        <dbReference type="ChEBI" id="CHEBI:74269"/>
        <dbReference type="ChEBI" id="CHEBI:74481"/>
        <dbReference type="EC" id="2.1.1.173"/>
    </reaction>
</comment>
<dbReference type="HAMAP" id="MF_01858">
    <property type="entry name" value="23SrRNA_methyltr_KL"/>
    <property type="match status" value="1"/>
</dbReference>
<comment type="catalytic activity">
    <reaction evidence="6">
        <text>guanosine(2069) in 23S rRNA + S-adenosyl-L-methionine = N(2)-methylguanosine(2069) in 23S rRNA + S-adenosyl-L-homocysteine + H(+)</text>
        <dbReference type="Rhea" id="RHEA:43772"/>
        <dbReference type="Rhea" id="RHEA-COMP:10688"/>
        <dbReference type="Rhea" id="RHEA-COMP:10689"/>
        <dbReference type="ChEBI" id="CHEBI:15378"/>
        <dbReference type="ChEBI" id="CHEBI:57856"/>
        <dbReference type="ChEBI" id="CHEBI:59789"/>
        <dbReference type="ChEBI" id="CHEBI:74269"/>
        <dbReference type="ChEBI" id="CHEBI:74481"/>
        <dbReference type="EC" id="2.1.1.264"/>
    </reaction>
</comment>
<dbReference type="InterPro" id="IPR002052">
    <property type="entry name" value="DNA_methylase_N6_adenine_CS"/>
</dbReference>
<proteinExistence type="inferred from homology"/>
<dbReference type="CDD" id="cd11715">
    <property type="entry name" value="THUMP_AdoMetMT"/>
    <property type="match status" value="1"/>
</dbReference>
<dbReference type="GO" id="GO:0070043">
    <property type="term" value="F:rRNA (guanine-N7-)-methyltransferase activity"/>
    <property type="evidence" value="ECO:0007669"/>
    <property type="project" value="UniProtKB-UniRule"/>
</dbReference>
<dbReference type="STRING" id="1123510.GCA_000620025_01534"/>
<comment type="similarity">
    <text evidence="6">Belongs to the methyltransferase superfamily. RlmKL family.</text>
</comment>
<comment type="subcellular location">
    <subcellularLocation>
        <location evidence="6">Cytoplasm</location>
    </subcellularLocation>
</comment>
<keyword evidence="3 6" id="KW-0489">Methyltransferase</keyword>
<evidence type="ECO:0000256" key="6">
    <source>
        <dbReference type="HAMAP-Rule" id="MF_01858"/>
    </source>
</evidence>
<keyword evidence="7" id="KW-0694">RNA-binding</keyword>
<evidence type="ECO:0000256" key="1">
    <source>
        <dbReference type="ARBA" id="ARBA00022490"/>
    </source>
</evidence>
<evidence type="ECO:0000313" key="10">
    <source>
        <dbReference type="Proteomes" id="UP000267342"/>
    </source>
</evidence>
<dbReference type="InterPro" id="IPR004114">
    <property type="entry name" value="THUMP_dom"/>
</dbReference>
<sequence>MTTPELASVPTDTYAFLATCPRGIEPLVADELVTLDAEIERTTVAGVIGRATLQTLYQMCLWSRLANRIILTLARVEEVDSAADLLKAVGDVSWETLMPENATLRVDFHGRSEGIRHTQFGAQTVKDGVVDRFQAQGLLRPNVDPHRPDTRIYAHLHRNVLTLGIDLSGDSLHMRGYRLEGGKAPLKENLAAALLVRAGWPERARKGEVLVDPMCGAGTLLIEGALMACDIAPNLGRPRWGFQGWQEHDPELWKQVEREARWRAEAGKRRCRAAFIGQDVDGYVIQASASNARRAGVDQLMTLTRGDATRLTALAPNETGLVITNPPYGERIGDMPALVPLYSELGARLRQHYPGWSVALFTGNPELGYRFGMKAHKQYSFFNGALACKLFLFEIRTTEERQAVAEAHGNLTPEGEVKEAPSLSEGAQMFANRLRKNIKRLAKWRKRSGVQCYRLYDADMPEYALAIDIYGSRVHVQEYVAPKGIDPRQAERRLMEALTVLPQVLDVASDHIYLKRRQRQAGKAQYTRQSNSQERLVVEEGKAKLWVNLRDYLDTGLFLDHRPVRLMLGEMANGKRVLNLFCYTATATVHMALGGARESISVDMSNTYLDWGRDNFELNRIDLRRHRLEREDCLKWLAEDRSQFDLIFLDPPTFSNSKKMEATFDVQRDQIPLINSAMARLAKNGTLVFSNNQRRFKLEPSLAEHYDVEDITSRTLDPDFQRRPDIHKVFVIRHR</sequence>
<protein>
    <recommendedName>
        <fullName evidence="6">Ribosomal RNA large subunit methyltransferase K/L</fullName>
    </recommendedName>
    <domain>
        <recommendedName>
            <fullName evidence="6">23S rRNA m2G2445 methyltransferase</fullName>
            <ecNumber evidence="6">2.1.1.173</ecNumber>
        </recommendedName>
        <alternativeName>
            <fullName evidence="6">rRNA (guanine-N(2)-)-methyltransferase RlmL</fullName>
        </alternativeName>
    </domain>
    <domain>
        <recommendedName>
            <fullName evidence="6">23S rRNA m7G2069 methyltransferase</fullName>
            <ecNumber evidence="6">2.1.1.264</ecNumber>
        </recommendedName>
        <alternativeName>
            <fullName evidence="6">rRNA (guanine-N(7)-)-methyltransferase RlmK</fullName>
        </alternativeName>
    </domain>
</protein>
<keyword evidence="4 6" id="KW-0808">Transferase</keyword>
<dbReference type="Pfam" id="PF02926">
    <property type="entry name" value="THUMP"/>
    <property type="match status" value="1"/>
</dbReference>
<dbReference type="CDD" id="cd02440">
    <property type="entry name" value="AdoMet_MTases"/>
    <property type="match status" value="1"/>
</dbReference>
<dbReference type="GO" id="GO:0005737">
    <property type="term" value="C:cytoplasm"/>
    <property type="evidence" value="ECO:0007669"/>
    <property type="project" value="UniProtKB-SubCell"/>
</dbReference>
<dbReference type="GO" id="GO:0003723">
    <property type="term" value="F:RNA binding"/>
    <property type="evidence" value="ECO:0007669"/>
    <property type="project" value="UniProtKB-UniRule"/>
</dbReference>
<dbReference type="PANTHER" id="PTHR47313:SF1">
    <property type="entry name" value="RIBOSOMAL RNA LARGE SUBUNIT METHYLTRANSFERASE K_L"/>
    <property type="match status" value="1"/>
</dbReference>
<evidence type="ECO:0000256" key="3">
    <source>
        <dbReference type="ARBA" id="ARBA00022603"/>
    </source>
</evidence>
<dbReference type="PIRSF" id="PIRSF037618">
    <property type="entry name" value="RNA_Mtase_bacteria_prd"/>
    <property type="match status" value="1"/>
</dbReference>
<dbReference type="SMART" id="SM00981">
    <property type="entry name" value="THUMP"/>
    <property type="match status" value="1"/>
</dbReference>
<feature type="domain" description="THUMP" evidence="8">
    <location>
        <begin position="55"/>
        <end position="167"/>
    </location>
</feature>
<dbReference type="SUPFAM" id="SSF53335">
    <property type="entry name" value="S-adenosyl-L-methionine-dependent methyltransferases"/>
    <property type="match status" value="2"/>
</dbReference>
<dbReference type="Pfam" id="PF22020">
    <property type="entry name" value="RlmL_1st"/>
    <property type="match status" value="1"/>
</dbReference>
<evidence type="ECO:0000259" key="8">
    <source>
        <dbReference type="PROSITE" id="PS51165"/>
    </source>
</evidence>
<organism evidence="9 10">
    <name type="scientific">Zymobacter palmae</name>
    <dbReference type="NCBI Taxonomy" id="33074"/>
    <lineage>
        <taxon>Bacteria</taxon>
        <taxon>Pseudomonadati</taxon>
        <taxon>Pseudomonadota</taxon>
        <taxon>Gammaproteobacteria</taxon>
        <taxon>Oceanospirillales</taxon>
        <taxon>Halomonadaceae</taxon>
        <taxon>Zymobacter group</taxon>
        <taxon>Zymobacter</taxon>
    </lineage>
</organism>
<dbReference type="GO" id="GO:0052915">
    <property type="term" value="F:23S rRNA (guanine(2445)-N(2))-methyltransferase activity"/>
    <property type="evidence" value="ECO:0007669"/>
    <property type="project" value="UniProtKB-UniRule"/>
</dbReference>
<evidence type="ECO:0000313" key="9">
    <source>
        <dbReference type="EMBL" id="BBG29362.1"/>
    </source>
</evidence>
<dbReference type="EC" id="2.1.1.173" evidence="6"/>
<dbReference type="EC" id="2.1.1.264" evidence="6"/>
<dbReference type="InterPro" id="IPR054170">
    <property type="entry name" value="RlmL_1st"/>
</dbReference>
<evidence type="ECO:0000256" key="2">
    <source>
        <dbReference type="ARBA" id="ARBA00022552"/>
    </source>
</evidence>
<dbReference type="PROSITE" id="PS51165">
    <property type="entry name" value="THUMP"/>
    <property type="match status" value="1"/>
</dbReference>
<evidence type="ECO:0000256" key="5">
    <source>
        <dbReference type="ARBA" id="ARBA00022691"/>
    </source>
</evidence>
<accession>A0A348HCL0</accession>
<dbReference type="Gene3D" id="3.30.2130.30">
    <property type="match status" value="1"/>
</dbReference>
<dbReference type="InterPro" id="IPR000241">
    <property type="entry name" value="RlmKL-like_Mtase"/>
</dbReference>
<dbReference type="InterPro" id="IPR017244">
    <property type="entry name" value="23SrRNA_methyltr_KL"/>
</dbReference>
<dbReference type="RefSeq" id="WP_051523744.1">
    <property type="nucleotide sequence ID" value="NZ_AP018933.1"/>
</dbReference>
<comment type="function">
    <text evidence="6">Specifically methylates the guanine in position 2445 (m2G2445) and the guanine in position 2069 (m7G2069) of 23S rRNA.</text>
</comment>
<evidence type="ECO:0000256" key="4">
    <source>
        <dbReference type="ARBA" id="ARBA00022679"/>
    </source>
</evidence>
<gene>
    <name evidence="6" type="primary">rlmL</name>
    <name evidence="9" type="ORF">ZBT109_0574</name>
</gene>
<dbReference type="NCBIfam" id="NF008748">
    <property type="entry name" value="PRK11783.1"/>
    <property type="match status" value="1"/>
</dbReference>
<name>A0A348HCL0_9GAMM</name>
<dbReference type="Pfam" id="PF01170">
    <property type="entry name" value="UPF0020"/>
    <property type="match status" value="1"/>
</dbReference>
<dbReference type="Gene3D" id="3.40.50.150">
    <property type="entry name" value="Vaccinia Virus protein VP39"/>
    <property type="match status" value="2"/>
</dbReference>
<evidence type="ECO:0000256" key="7">
    <source>
        <dbReference type="PROSITE-ProRule" id="PRU00529"/>
    </source>
</evidence>
<dbReference type="AlphaFoldDB" id="A0A348HCL0"/>
<dbReference type="PROSITE" id="PS00092">
    <property type="entry name" value="N6_MTASE"/>
    <property type="match status" value="1"/>
</dbReference>
<dbReference type="KEGG" id="zpl:ZBT109_0574"/>
<dbReference type="Proteomes" id="UP000267342">
    <property type="component" value="Chromosome"/>
</dbReference>
<dbReference type="Pfam" id="PF10672">
    <property type="entry name" value="Methyltrans_SAM"/>
    <property type="match status" value="1"/>
</dbReference>
<dbReference type="InterPro" id="IPR029063">
    <property type="entry name" value="SAM-dependent_MTases_sf"/>
</dbReference>
<keyword evidence="5 6" id="KW-0949">S-adenosyl-L-methionine</keyword>
<keyword evidence="2 6" id="KW-0698">rRNA processing</keyword>
<keyword evidence="1 6" id="KW-0963">Cytoplasm</keyword>
<keyword evidence="10" id="KW-1185">Reference proteome</keyword>
<dbReference type="EMBL" id="AP018933">
    <property type="protein sequence ID" value="BBG29362.1"/>
    <property type="molecule type" value="Genomic_DNA"/>
</dbReference>
<dbReference type="InterPro" id="IPR019614">
    <property type="entry name" value="SAM-dep_methyl-trfase"/>
</dbReference>
<dbReference type="PANTHER" id="PTHR47313">
    <property type="entry name" value="RIBOSOMAL RNA LARGE SUBUNIT METHYLTRANSFERASE K/L"/>
    <property type="match status" value="1"/>
</dbReference>